<proteinExistence type="predicted"/>
<dbReference type="Pfam" id="PF02714">
    <property type="entry name" value="RSN1_7TM"/>
    <property type="match status" value="1"/>
</dbReference>
<dbReference type="InterPro" id="IPR045122">
    <property type="entry name" value="Csc1-like"/>
</dbReference>
<dbReference type="PANTHER" id="PTHR13018:SF109">
    <property type="entry name" value="CSC1-LIKE PROTEIN HYP1"/>
    <property type="match status" value="1"/>
</dbReference>
<dbReference type="GO" id="GO:0005886">
    <property type="term" value="C:plasma membrane"/>
    <property type="evidence" value="ECO:0007669"/>
    <property type="project" value="TreeGrafter"/>
</dbReference>
<sequence>MSVLNVYESKVDTGGKFWPVVHDATIFSLVLMHVIAVGIFGLKKLPWASSLTIPLPILTLIFNSYCQRRFLPIFKGYPAECLINKDRLDRTDPTISSFYEQLVTAYQDPSMKSVRYSEASGSVQSLLHRNNDH</sequence>
<gene>
    <name evidence="3" type="ORF">M569_07415</name>
</gene>
<evidence type="ECO:0000313" key="3">
    <source>
        <dbReference type="EMBL" id="EPS67360.1"/>
    </source>
</evidence>
<dbReference type="AlphaFoldDB" id="S8CKZ2"/>
<dbReference type="InterPro" id="IPR003864">
    <property type="entry name" value="CSC1/OSCA1-like_7TM"/>
</dbReference>
<keyword evidence="4" id="KW-1185">Reference proteome</keyword>
<protein>
    <recommendedName>
        <fullName evidence="2">CSC1/OSCA1-like 7TM region domain-containing protein</fullName>
    </recommendedName>
</protein>
<evidence type="ECO:0000256" key="1">
    <source>
        <dbReference type="SAM" id="Phobius"/>
    </source>
</evidence>
<keyword evidence="1" id="KW-0812">Transmembrane</keyword>
<keyword evidence="1" id="KW-0472">Membrane</keyword>
<reference evidence="3 4" key="1">
    <citation type="journal article" date="2013" name="BMC Genomics">
        <title>The miniature genome of a carnivorous plant Genlisea aurea contains a low number of genes and short non-coding sequences.</title>
        <authorList>
            <person name="Leushkin E.V."/>
            <person name="Sutormin R.A."/>
            <person name="Nabieva E.R."/>
            <person name="Penin A.A."/>
            <person name="Kondrashov A.S."/>
            <person name="Logacheva M.D."/>
        </authorList>
    </citation>
    <scope>NUCLEOTIDE SEQUENCE [LARGE SCALE GENOMIC DNA]</scope>
</reference>
<keyword evidence="1" id="KW-1133">Transmembrane helix</keyword>
<dbReference type="Proteomes" id="UP000015453">
    <property type="component" value="Unassembled WGS sequence"/>
</dbReference>
<dbReference type="PANTHER" id="PTHR13018">
    <property type="entry name" value="PROBABLE MEMBRANE PROTEIN DUF221-RELATED"/>
    <property type="match status" value="1"/>
</dbReference>
<accession>S8CKZ2</accession>
<feature type="domain" description="CSC1/OSCA1-like 7TM region" evidence="2">
    <location>
        <begin position="3"/>
        <end position="40"/>
    </location>
</feature>
<evidence type="ECO:0000259" key="2">
    <source>
        <dbReference type="Pfam" id="PF02714"/>
    </source>
</evidence>
<organism evidence="3 4">
    <name type="scientific">Genlisea aurea</name>
    <dbReference type="NCBI Taxonomy" id="192259"/>
    <lineage>
        <taxon>Eukaryota</taxon>
        <taxon>Viridiplantae</taxon>
        <taxon>Streptophyta</taxon>
        <taxon>Embryophyta</taxon>
        <taxon>Tracheophyta</taxon>
        <taxon>Spermatophyta</taxon>
        <taxon>Magnoliopsida</taxon>
        <taxon>eudicotyledons</taxon>
        <taxon>Gunneridae</taxon>
        <taxon>Pentapetalae</taxon>
        <taxon>asterids</taxon>
        <taxon>lamiids</taxon>
        <taxon>Lamiales</taxon>
        <taxon>Lentibulariaceae</taxon>
        <taxon>Genlisea</taxon>
    </lineage>
</organism>
<dbReference type="EMBL" id="AUSU01003153">
    <property type="protein sequence ID" value="EPS67360.1"/>
    <property type="molecule type" value="Genomic_DNA"/>
</dbReference>
<dbReference type="OrthoDB" id="1689567at2759"/>
<feature type="transmembrane region" description="Helical" evidence="1">
    <location>
        <begin position="20"/>
        <end position="41"/>
    </location>
</feature>
<comment type="caution">
    <text evidence="3">The sequence shown here is derived from an EMBL/GenBank/DDBJ whole genome shotgun (WGS) entry which is preliminary data.</text>
</comment>
<dbReference type="GO" id="GO:0005227">
    <property type="term" value="F:calcium-activated cation channel activity"/>
    <property type="evidence" value="ECO:0007669"/>
    <property type="project" value="InterPro"/>
</dbReference>
<evidence type="ECO:0000313" key="4">
    <source>
        <dbReference type="Proteomes" id="UP000015453"/>
    </source>
</evidence>
<name>S8CKZ2_9LAMI</name>